<keyword evidence="6" id="KW-0808">Transferase</keyword>
<organism evidence="18">
    <name type="scientific">Alexandrium monilatum</name>
    <dbReference type="NCBI Taxonomy" id="311494"/>
    <lineage>
        <taxon>Eukaryota</taxon>
        <taxon>Sar</taxon>
        <taxon>Alveolata</taxon>
        <taxon>Dinophyceae</taxon>
        <taxon>Gonyaulacales</taxon>
        <taxon>Pyrocystaceae</taxon>
        <taxon>Alexandrium</taxon>
    </lineage>
</organism>
<evidence type="ECO:0000256" key="8">
    <source>
        <dbReference type="ARBA" id="ARBA00022723"/>
    </source>
</evidence>
<feature type="compositionally biased region" description="Low complexity" evidence="17">
    <location>
        <begin position="1"/>
        <end position="11"/>
    </location>
</feature>
<proteinExistence type="inferred from homology"/>
<reference evidence="18" key="1">
    <citation type="submission" date="2021-01" db="EMBL/GenBank/DDBJ databases">
        <authorList>
            <person name="Corre E."/>
            <person name="Pelletier E."/>
            <person name="Niang G."/>
            <person name="Scheremetjew M."/>
            <person name="Finn R."/>
            <person name="Kale V."/>
            <person name="Holt S."/>
            <person name="Cochrane G."/>
            <person name="Meng A."/>
            <person name="Brown T."/>
            <person name="Cohen L."/>
        </authorList>
    </citation>
    <scope>NUCLEOTIDE SEQUENCE</scope>
    <source>
        <strain evidence="18">CCMP3105</strain>
    </source>
</reference>
<evidence type="ECO:0000256" key="13">
    <source>
        <dbReference type="ARBA" id="ARBA00023211"/>
    </source>
</evidence>
<comment type="cofactor">
    <cofactor evidence="1">
        <name>Mn(2+)</name>
        <dbReference type="ChEBI" id="CHEBI:29035"/>
    </cofactor>
</comment>
<evidence type="ECO:0000256" key="11">
    <source>
        <dbReference type="ARBA" id="ARBA00023034"/>
    </source>
</evidence>
<feature type="region of interest" description="Disordered" evidence="17">
    <location>
        <begin position="68"/>
        <end position="96"/>
    </location>
</feature>
<evidence type="ECO:0000256" key="6">
    <source>
        <dbReference type="ARBA" id="ARBA00022679"/>
    </source>
</evidence>
<evidence type="ECO:0000256" key="12">
    <source>
        <dbReference type="ARBA" id="ARBA00023136"/>
    </source>
</evidence>
<evidence type="ECO:0000256" key="10">
    <source>
        <dbReference type="ARBA" id="ARBA00022989"/>
    </source>
</evidence>
<dbReference type="InterPro" id="IPR052261">
    <property type="entry name" value="Glycosyltransferase_13"/>
</dbReference>
<comment type="pathway">
    <text evidence="3">Protein modification; protein glycosylation.</text>
</comment>
<sequence length="830" mass="91441">MRGARRAAAAGRRPRPEPPSVLQRHGLLALGMANLVVCMANIRCLLLLGEAETTAVDASRSAGFGLQGALSSERGSRPPPAASAGSASPPEPAAAPHAKTLDLAGLYEDVIPPPSPPPPPPRPALRGEAGVVTRATAAPVPYAGSQQPVACAPCSGSVSGLLPTTRRVDPATARCNWTQRPQSFLSGLALENGAKFGREVAQEFCIELGPECGGITCDAAGGHCTVRSSRSPRASPGKELSFIKECPVANDGDLRVCQKEAHTVAPSGRQRDLQGAAVVVLAHSRDEDLRVCLQSLVSQADVSLFSLYVSMDDERYEQKLKQVVQAVSSASGRTIETWRVEPLVPDPIRHNEDQRKWFKFNTGMIAHHYWVALEKTFMELKYEFAIFVEEDLYFSPDFLALFRSTAWLLDADPSLWCVSGWNDVGFKGSSSDSCRLLRTSYFPGLGFMLPRYAWLRMREMWPVAPTMGWDYWMRTAFRGEGKECVIPEISRSHHASSKGASVTNERQFILLRSMALANVQNVCGPTGPCSQFGDVSYLLEDNYDRRLRAAVQTSTIVKLEDLLPGARSKLFKPGRECKKQVFNLGQFPTPEACARWVLGIQECSNYFMWSTQTEWGCRCCMQTSEGSEPEHASWSLYVAEEEPMSGKVFDRNQLYVLPFTYEEYANMQMVITAVLGLRPPHTNGAIPPDLRAEHYGLAHGRHSLSRARVLLVDRRSSRNFLPSEYQLHMSPDAVTVAGARGESCLQACEAKGLVCDKAQMPFVNDCRELRKHFNCQWCAHQVGGELPVYVPDEAQPTFGQCLVTFISPFKCETKHGSTQRLCTCMPRGAR</sequence>
<evidence type="ECO:0000256" key="3">
    <source>
        <dbReference type="ARBA" id="ARBA00004922"/>
    </source>
</evidence>
<evidence type="ECO:0000256" key="16">
    <source>
        <dbReference type="ARBA" id="ARBA00049421"/>
    </source>
</evidence>
<keyword evidence="7" id="KW-0812">Transmembrane</keyword>
<dbReference type="GO" id="GO:0000139">
    <property type="term" value="C:Golgi membrane"/>
    <property type="evidence" value="ECO:0007669"/>
    <property type="project" value="UniProtKB-SubCell"/>
</dbReference>
<evidence type="ECO:0000256" key="2">
    <source>
        <dbReference type="ARBA" id="ARBA00004323"/>
    </source>
</evidence>
<comment type="similarity">
    <text evidence="4">Belongs to the glycosyltransferase 13 family.</text>
</comment>
<keyword evidence="12" id="KW-0472">Membrane</keyword>
<evidence type="ECO:0000256" key="7">
    <source>
        <dbReference type="ARBA" id="ARBA00022692"/>
    </source>
</evidence>
<dbReference type="GO" id="GO:0003827">
    <property type="term" value="F:alpha-1,3-mannosylglycoprotein 2-beta-N-acetylglucosaminyltransferase activity"/>
    <property type="evidence" value="ECO:0007669"/>
    <property type="project" value="UniProtKB-EC"/>
</dbReference>
<evidence type="ECO:0000256" key="15">
    <source>
        <dbReference type="ARBA" id="ARBA00041712"/>
    </source>
</evidence>
<accession>A0A7S4TBE2</accession>
<dbReference type="Gene3D" id="3.90.550.10">
    <property type="entry name" value="Spore Coat Polysaccharide Biosynthesis Protein SpsA, Chain A"/>
    <property type="match status" value="1"/>
</dbReference>
<dbReference type="UniPathway" id="UPA00378"/>
<protein>
    <recommendedName>
        <fullName evidence="14">alpha-1,3-mannosyl-glycoprotein 2-beta-N-acetylglucosaminyltransferase</fullName>
        <ecNumber evidence="14">2.4.1.101</ecNumber>
    </recommendedName>
    <alternativeName>
        <fullName evidence="15">N-glycosyl-oligosaccharide-glycoprotein N-acetylglucosaminyltransferase I</fullName>
    </alternativeName>
</protein>
<dbReference type="AlphaFoldDB" id="A0A7S4TBE2"/>
<keyword evidence="11" id="KW-0333">Golgi apparatus</keyword>
<gene>
    <name evidence="18" type="ORF">AMON00008_LOCUS64221</name>
</gene>
<evidence type="ECO:0000256" key="17">
    <source>
        <dbReference type="SAM" id="MobiDB-lite"/>
    </source>
</evidence>
<keyword evidence="9" id="KW-0735">Signal-anchor</keyword>
<dbReference type="PANTHER" id="PTHR10468:SF0">
    <property type="entry name" value="ALPHA-1,3-MANNOSYL-GLYCOPROTEIN 2-BETA-N-ACETYLGLUCOSAMINYLTRANSFERASE"/>
    <property type="match status" value="1"/>
</dbReference>
<evidence type="ECO:0000256" key="14">
    <source>
        <dbReference type="ARBA" id="ARBA00038949"/>
    </source>
</evidence>
<name>A0A7S4TBE2_9DINO</name>
<dbReference type="InterPro" id="IPR004139">
    <property type="entry name" value="Glyco_trans_13"/>
</dbReference>
<keyword evidence="13" id="KW-0464">Manganese</keyword>
<feature type="region of interest" description="Disordered" evidence="17">
    <location>
        <begin position="1"/>
        <end position="21"/>
    </location>
</feature>
<dbReference type="SUPFAM" id="SSF53448">
    <property type="entry name" value="Nucleotide-diphospho-sugar transferases"/>
    <property type="match status" value="1"/>
</dbReference>
<comment type="subcellular location">
    <subcellularLocation>
        <location evidence="2">Golgi apparatus membrane</location>
        <topology evidence="2">Single-pass type II membrane protein</topology>
    </subcellularLocation>
</comment>
<evidence type="ECO:0000313" key="18">
    <source>
        <dbReference type="EMBL" id="CAE4668153.1"/>
    </source>
</evidence>
<comment type="catalytic activity">
    <reaction evidence="16">
        <text>N(4)-(alpha-D-Man-(1-&gt;3)-[alpha-D-Man-(1-&gt;3)-[alpha-D-Man-(1-&gt;6)]-alpha-D-Man-(1-&gt;6)]-beta-D-Man-(1-&gt;4)-beta-D-GlcNAc-(1-&gt;4)-beta-D-GlcNAc)-L-asparaginyl-[protein] (N-glucan mannose isomer 5A1,2) + UDP-N-acetyl-alpha-D-glucosamine = N(4)-{beta-D-GlcNAc-(1-&gt;2)-alpha-D-Man-(1-&gt;3)-[alpha-D-Man-(1-&gt;3)-[alpha-D-Man-(1-&gt;6)]-alpha-D-Man-(1-&gt;6)]-beta-D-Man-(1-&gt;4)-beta-D-GlcNAc-(1-&gt;4)-beta-D-GlcNAc}-L-asparaginyl-[protein] + UDP + H(+)</text>
        <dbReference type="Rhea" id="RHEA:11456"/>
        <dbReference type="Rhea" id="RHEA-COMP:14367"/>
        <dbReference type="Rhea" id="RHEA-COMP:14368"/>
        <dbReference type="ChEBI" id="CHEBI:15378"/>
        <dbReference type="ChEBI" id="CHEBI:57705"/>
        <dbReference type="ChEBI" id="CHEBI:58223"/>
        <dbReference type="ChEBI" id="CHEBI:59087"/>
        <dbReference type="ChEBI" id="CHEBI:60625"/>
        <dbReference type="EC" id="2.4.1.101"/>
    </reaction>
</comment>
<feature type="compositionally biased region" description="Pro residues" evidence="17">
    <location>
        <begin position="111"/>
        <end position="123"/>
    </location>
</feature>
<feature type="region of interest" description="Disordered" evidence="17">
    <location>
        <begin position="107"/>
        <end position="126"/>
    </location>
</feature>
<keyword evidence="10" id="KW-1133">Transmembrane helix</keyword>
<evidence type="ECO:0000256" key="1">
    <source>
        <dbReference type="ARBA" id="ARBA00001936"/>
    </source>
</evidence>
<dbReference type="GO" id="GO:0046872">
    <property type="term" value="F:metal ion binding"/>
    <property type="evidence" value="ECO:0007669"/>
    <property type="project" value="UniProtKB-KW"/>
</dbReference>
<evidence type="ECO:0000256" key="4">
    <source>
        <dbReference type="ARBA" id="ARBA00006492"/>
    </source>
</evidence>
<keyword evidence="5" id="KW-0328">Glycosyltransferase</keyword>
<evidence type="ECO:0000256" key="9">
    <source>
        <dbReference type="ARBA" id="ARBA00022968"/>
    </source>
</evidence>
<evidence type="ECO:0000256" key="5">
    <source>
        <dbReference type="ARBA" id="ARBA00022676"/>
    </source>
</evidence>
<dbReference type="EC" id="2.4.1.101" evidence="14"/>
<keyword evidence="8" id="KW-0479">Metal-binding</keyword>
<dbReference type="InterPro" id="IPR029044">
    <property type="entry name" value="Nucleotide-diphossugar_trans"/>
</dbReference>
<dbReference type="PANTHER" id="PTHR10468">
    <property type="entry name" value="PROTEIN O-LINKED-MANNOSE BETA-1,2-N-ACETYLGLUCOSAMINYLTRANSFERASE 1/ALPHA-1,3-MANNOSYL-GLYCOPROTEIN 2-BETA-N-ACETYLGLUCOSAMINYLTRANSFERASE"/>
    <property type="match status" value="1"/>
</dbReference>
<dbReference type="Pfam" id="PF03071">
    <property type="entry name" value="GNT-I"/>
    <property type="match status" value="1"/>
</dbReference>
<dbReference type="EMBL" id="HBNR01089515">
    <property type="protein sequence ID" value="CAE4668153.1"/>
    <property type="molecule type" value="Transcribed_RNA"/>
</dbReference>